<accession>A0AAV8Z2S5</accession>
<proteinExistence type="predicted"/>
<dbReference type="Proteomes" id="UP001162162">
    <property type="component" value="Unassembled WGS sequence"/>
</dbReference>
<gene>
    <name evidence="1" type="ORF">NQ318_017638</name>
</gene>
<comment type="caution">
    <text evidence="1">The sequence shown here is derived from an EMBL/GenBank/DDBJ whole genome shotgun (WGS) entry which is preliminary data.</text>
</comment>
<keyword evidence="2" id="KW-1185">Reference proteome</keyword>
<reference evidence="1" key="1">
    <citation type="journal article" date="2023" name="Insect Mol. Biol.">
        <title>Genome sequencing provides insights into the evolution of gene families encoding plant cell wall-degrading enzymes in longhorned beetles.</title>
        <authorList>
            <person name="Shin N.R."/>
            <person name="Okamura Y."/>
            <person name="Kirsch R."/>
            <person name="Pauchet Y."/>
        </authorList>
    </citation>
    <scope>NUCLEOTIDE SEQUENCE</scope>
    <source>
        <strain evidence="1">AMC_N1</strain>
    </source>
</reference>
<protein>
    <submittedName>
        <fullName evidence="1">Uncharacterized protein</fullName>
    </submittedName>
</protein>
<sequence length="73" mass="8431">MCYYNSSLKRPQLLRKGLECTISDSRNDNVRAKRDKVLKTNPDFITLRQIYDGVSRCHFLSAGIYLIMPVLPP</sequence>
<evidence type="ECO:0000313" key="1">
    <source>
        <dbReference type="EMBL" id="KAJ8957740.1"/>
    </source>
</evidence>
<dbReference type="AlphaFoldDB" id="A0AAV8Z2S5"/>
<organism evidence="1 2">
    <name type="scientific">Aromia moschata</name>
    <dbReference type="NCBI Taxonomy" id="1265417"/>
    <lineage>
        <taxon>Eukaryota</taxon>
        <taxon>Metazoa</taxon>
        <taxon>Ecdysozoa</taxon>
        <taxon>Arthropoda</taxon>
        <taxon>Hexapoda</taxon>
        <taxon>Insecta</taxon>
        <taxon>Pterygota</taxon>
        <taxon>Neoptera</taxon>
        <taxon>Endopterygota</taxon>
        <taxon>Coleoptera</taxon>
        <taxon>Polyphaga</taxon>
        <taxon>Cucujiformia</taxon>
        <taxon>Chrysomeloidea</taxon>
        <taxon>Cerambycidae</taxon>
        <taxon>Cerambycinae</taxon>
        <taxon>Callichromatini</taxon>
        <taxon>Aromia</taxon>
    </lineage>
</organism>
<dbReference type="EMBL" id="JAPWTK010000021">
    <property type="protein sequence ID" value="KAJ8957740.1"/>
    <property type="molecule type" value="Genomic_DNA"/>
</dbReference>
<name>A0AAV8Z2S5_9CUCU</name>
<evidence type="ECO:0000313" key="2">
    <source>
        <dbReference type="Proteomes" id="UP001162162"/>
    </source>
</evidence>